<keyword evidence="1" id="KW-0472">Membrane</keyword>
<dbReference type="EMBL" id="MLJW01003825">
    <property type="protein sequence ID" value="OIQ71226.1"/>
    <property type="molecule type" value="Genomic_DNA"/>
</dbReference>
<evidence type="ECO:0000313" key="2">
    <source>
        <dbReference type="EMBL" id="OIQ71226.1"/>
    </source>
</evidence>
<feature type="transmembrane region" description="Helical" evidence="1">
    <location>
        <begin position="248"/>
        <end position="268"/>
    </location>
</feature>
<feature type="transmembrane region" description="Helical" evidence="1">
    <location>
        <begin position="135"/>
        <end position="152"/>
    </location>
</feature>
<evidence type="ECO:0008006" key="3">
    <source>
        <dbReference type="Google" id="ProtNLM"/>
    </source>
</evidence>
<dbReference type="AlphaFoldDB" id="A0A1J5PJ50"/>
<proteinExistence type="predicted"/>
<sequence>MKKLLASLKFALPISLVVAFVRVNRRGVGDLDSWWHVKIGDQLRAGVPFADLGKSWSLYTGKWQTSQWLSEYLMSLSHSAFGWEGLLWWRTIFGVLLLAVFVITLARTNSTPAVVITAVITAFVLVPGIQERPALIGMIFIVVLGSTSSRIMMEGRLPDRIWLWVPATALWANLHGSWILAPASLALASALALTKVRTRRFAARSVLLIFLVTAAGCLTPLGWRGLLLPFKLQSTAGKFIIEWQRTTLADPLAYGLLVLLALLIFFWARSNQCPSVRELFWVPVWTLFAFTAFRNVGPAILFIAPVAAHRLDQWFEAAFKFRYSAKGDLRTPAFLISLGAAVVVVALTSAAVDPLNGVTPRHIAERLSHSTTDLRIINDYNTSGVLLALGGDQVHLAVDGRADRFDPNWLDRYFSLIKQPYTNYYLLRQLNPNALVLDSSSPLIWEFIQDKHWKRVMTDGSYELITAPGLNLAP</sequence>
<keyword evidence="1" id="KW-1133">Transmembrane helix</keyword>
<reference evidence="2" key="1">
    <citation type="submission" date="2016-10" db="EMBL/GenBank/DDBJ databases">
        <title>Sequence of Gallionella enrichment culture.</title>
        <authorList>
            <person name="Poehlein A."/>
            <person name="Muehling M."/>
            <person name="Daniel R."/>
        </authorList>
    </citation>
    <scope>NUCLEOTIDE SEQUENCE</scope>
</reference>
<gene>
    <name evidence="2" type="ORF">GALL_471590</name>
</gene>
<accession>A0A1J5PJ50</accession>
<keyword evidence="1" id="KW-0812">Transmembrane</keyword>
<evidence type="ECO:0000256" key="1">
    <source>
        <dbReference type="SAM" id="Phobius"/>
    </source>
</evidence>
<name>A0A1J5PJ50_9ZZZZ</name>
<feature type="transmembrane region" description="Helical" evidence="1">
    <location>
        <begin position="329"/>
        <end position="352"/>
    </location>
</feature>
<feature type="transmembrane region" description="Helical" evidence="1">
    <location>
        <begin position="87"/>
        <end position="106"/>
    </location>
</feature>
<comment type="caution">
    <text evidence="2">The sequence shown here is derived from an EMBL/GenBank/DDBJ whole genome shotgun (WGS) entry which is preliminary data.</text>
</comment>
<protein>
    <recommendedName>
        <fullName evidence="3">Glycosyltransferase RgtA/B/C/D-like domain-containing protein</fullName>
    </recommendedName>
</protein>
<feature type="transmembrane region" description="Helical" evidence="1">
    <location>
        <begin position="201"/>
        <end position="227"/>
    </location>
</feature>
<feature type="transmembrane region" description="Helical" evidence="1">
    <location>
        <begin position="280"/>
        <end position="308"/>
    </location>
</feature>
<feature type="transmembrane region" description="Helical" evidence="1">
    <location>
        <begin position="113"/>
        <end position="129"/>
    </location>
</feature>
<organism evidence="2">
    <name type="scientific">mine drainage metagenome</name>
    <dbReference type="NCBI Taxonomy" id="410659"/>
    <lineage>
        <taxon>unclassified sequences</taxon>
        <taxon>metagenomes</taxon>
        <taxon>ecological metagenomes</taxon>
    </lineage>
</organism>